<evidence type="ECO:0000313" key="3">
    <source>
        <dbReference type="EMBL" id="MBS7825112.1"/>
    </source>
</evidence>
<reference evidence="3" key="1">
    <citation type="submission" date="2021-03" db="EMBL/GenBank/DDBJ databases">
        <title>Identification and antibiotic profiling of Wohlfahrtiimonas chitiniclastica, an underestimated human pathogen.</title>
        <authorList>
            <person name="Kopf A."/>
            <person name="Bunk B."/>
            <person name="Coldewey S."/>
            <person name="Gunzer F."/>
            <person name="Riedel T."/>
            <person name="Schroettner P."/>
        </authorList>
    </citation>
    <scope>NUCLEOTIDE SEQUENCE</scope>
    <source>
        <strain evidence="3">DSM 100917</strain>
    </source>
</reference>
<evidence type="ECO:0000313" key="4">
    <source>
        <dbReference type="Proteomes" id="UP000680020"/>
    </source>
</evidence>
<feature type="transmembrane region" description="Helical" evidence="2">
    <location>
        <begin position="151"/>
        <end position="170"/>
    </location>
</feature>
<dbReference type="AlphaFoldDB" id="A0AB35C0K4"/>
<keyword evidence="1" id="KW-0175">Coiled coil</keyword>
<feature type="coiled-coil region" evidence="1">
    <location>
        <begin position="26"/>
        <end position="60"/>
    </location>
</feature>
<accession>A0AB35C0K4</accession>
<gene>
    <name evidence="3" type="ORF">J7561_07845</name>
</gene>
<keyword evidence="2" id="KW-0812">Transmembrane</keyword>
<dbReference type="Proteomes" id="UP000680020">
    <property type="component" value="Unassembled WGS sequence"/>
</dbReference>
<feature type="transmembrane region" description="Helical" evidence="2">
    <location>
        <begin position="116"/>
        <end position="139"/>
    </location>
</feature>
<dbReference type="RefSeq" id="WP_094491713.1">
    <property type="nucleotide sequence ID" value="NZ_JAGIBT010000002.1"/>
</dbReference>
<name>A0AB35C0K4_9GAMM</name>
<protein>
    <recommendedName>
        <fullName evidence="5">Chemotaxis protein</fullName>
    </recommendedName>
</protein>
<keyword evidence="2" id="KW-0472">Membrane</keyword>
<dbReference type="EMBL" id="JAGIBU010000007">
    <property type="protein sequence ID" value="MBS7825112.1"/>
    <property type="molecule type" value="Genomic_DNA"/>
</dbReference>
<organism evidence="3 4">
    <name type="scientific">Wohlfahrtiimonas chitiniclastica</name>
    <dbReference type="NCBI Taxonomy" id="400946"/>
    <lineage>
        <taxon>Bacteria</taxon>
        <taxon>Pseudomonadati</taxon>
        <taxon>Pseudomonadota</taxon>
        <taxon>Gammaproteobacteria</taxon>
        <taxon>Cardiobacteriales</taxon>
        <taxon>Ignatzschineriaceae</taxon>
        <taxon>Wohlfahrtiimonas</taxon>
    </lineage>
</organism>
<evidence type="ECO:0000256" key="2">
    <source>
        <dbReference type="SAM" id="Phobius"/>
    </source>
</evidence>
<evidence type="ECO:0000256" key="1">
    <source>
        <dbReference type="SAM" id="Coils"/>
    </source>
</evidence>
<evidence type="ECO:0008006" key="5">
    <source>
        <dbReference type="Google" id="ProtNLM"/>
    </source>
</evidence>
<feature type="transmembrane region" description="Helical" evidence="2">
    <location>
        <begin position="182"/>
        <end position="204"/>
    </location>
</feature>
<keyword evidence="2" id="KW-1133">Transmembrane helix</keyword>
<proteinExistence type="predicted"/>
<comment type="caution">
    <text evidence="3">The sequence shown here is derived from an EMBL/GenBank/DDBJ whole genome shotgun (WGS) entry which is preliminary data.</text>
</comment>
<sequence length="331" mass="34341">MAIPIIIGVAAAAIGAYKGGKAISDNSKAKELNESAERIAKNAERMVERSRENCETALTDLGQAKVDALDKNVQNFLEVFNQIKNVDFEHDGDFGNLHLNGFDQSSLAALQAQASFIATSGLGAAGGAVSGALVAYGAYSGTMMFAAASTGTAISTLSGAAATNATLAWLGGGSLAAGGGGIAAGTLALGALAAGPAILVAGWYMGSKASKNLDDAHSNKAEARRFEADMEKAASLTNGITDIANKLAEVISNLRKFSRRNVNKLQDIIDSTGNDFRQYSDDERMIVMKNLKIMQLIKVAIDTPILGEDGSLLGDAESNILSIGQQIESIH</sequence>